<dbReference type="PANTHER" id="PTHR43124">
    <property type="entry name" value="PURINE EFFLUX PUMP PBUE"/>
    <property type="match status" value="1"/>
</dbReference>
<evidence type="ECO:0000256" key="5">
    <source>
        <dbReference type="ARBA" id="ARBA00023136"/>
    </source>
</evidence>
<reference evidence="7 8" key="1">
    <citation type="submission" date="2011-01" db="EMBL/GenBank/DDBJ databases">
        <title>Whole genome sequence of Tetragenococcus halophilus NBRC 12172.</title>
        <authorList>
            <person name="Nakazawa H."/>
            <person name="Omata S."/>
            <person name="Koga C."/>
            <person name="Watanabe Y."/>
            <person name="Katano Y."/>
            <person name="Ito N."/>
            <person name="Tsukatani N."/>
            <person name="Ankai A."/>
            <person name="Oguchi A."/>
            <person name="Fukui S."/>
            <person name="Yashiro I."/>
            <person name="Kamata S."/>
            <person name="Hashimoto Y."/>
            <person name="Yamazaki J."/>
            <person name="Taguchi H."/>
            <person name="Tanaka A."/>
            <person name="Koyama T."/>
            <person name="Ichige A."/>
            <person name="Hanya Y."/>
            <person name="Tanikawa S."/>
            <person name="Yamazaki S."/>
            <person name="Fujita N."/>
        </authorList>
    </citation>
    <scope>NUCLEOTIDE SEQUENCE [LARGE SCALE GENOMIC DNA]</scope>
    <source>
        <strain evidence="8">DSM 20338 / JCM 20259 / NCIMB 9735 / NBRC 12172</strain>
    </source>
</reference>
<keyword evidence="5 6" id="KW-0472">Membrane</keyword>
<evidence type="ECO:0000313" key="8">
    <source>
        <dbReference type="Proteomes" id="UP000002663"/>
    </source>
</evidence>
<proteinExistence type="predicted"/>
<dbReference type="InterPro" id="IPR050189">
    <property type="entry name" value="MFS_Efflux_Transporters"/>
</dbReference>
<dbReference type="GO" id="GO:0005886">
    <property type="term" value="C:plasma membrane"/>
    <property type="evidence" value="ECO:0007669"/>
    <property type="project" value="UniProtKB-SubCell"/>
</dbReference>
<sequence>MLNIHWAGFIDLMLIGLTMYLLNSPIQLHMIGIAENSYPQSMVLASSFNSIFSNIGIAIGSAVGSQIAQNVGMQALGPGGAVLAAITLVLTLMLNRKNAQFTESLEA</sequence>
<dbReference type="GO" id="GO:0022857">
    <property type="term" value="F:transmembrane transporter activity"/>
    <property type="evidence" value="ECO:0007669"/>
    <property type="project" value="TreeGrafter"/>
</dbReference>
<feature type="transmembrane region" description="Helical" evidence="6">
    <location>
        <begin position="75"/>
        <end position="94"/>
    </location>
</feature>
<keyword evidence="3 6" id="KW-0812">Transmembrane</keyword>
<keyword evidence="2" id="KW-1003">Cell membrane</keyword>
<dbReference type="SUPFAM" id="SSF103473">
    <property type="entry name" value="MFS general substrate transporter"/>
    <property type="match status" value="1"/>
</dbReference>
<keyword evidence="4 6" id="KW-1133">Transmembrane helix</keyword>
<gene>
    <name evidence="7" type="ordered locus">TEH_10540</name>
</gene>
<evidence type="ECO:0000256" key="4">
    <source>
        <dbReference type="ARBA" id="ARBA00022989"/>
    </source>
</evidence>
<dbReference type="KEGG" id="thl:TEH_10540"/>
<evidence type="ECO:0000256" key="1">
    <source>
        <dbReference type="ARBA" id="ARBA00004651"/>
    </source>
</evidence>
<name>A0AAN1VRJ9_TETHN</name>
<organism evidence="7 8">
    <name type="scientific">Tetragenococcus halophilus (strain DSM 20338 / JCM 20259 / NCIMB 9735 / NBRC 12172)</name>
    <name type="common">Pediococcus halophilus</name>
    <dbReference type="NCBI Taxonomy" id="945021"/>
    <lineage>
        <taxon>Bacteria</taxon>
        <taxon>Bacillati</taxon>
        <taxon>Bacillota</taxon>
        <taxon>Bacilli</taxon>
        <taxon>Lactobacillales</taxon>
        <taxon>Enterococcaceae</taxon>
        <taxon>Tetragenococcus</taxon>
    </lineage>
</organism>
<evidence type="ECO:0000256" key="3">
    <source>
        <dbReference type="ARBA" id="ARBA00022692"/>
    </source>
</evidence>
<evidence type="ECO:0000256" key="2">
    <source>
        <dbReference type="ARBA" id="ARBA00022475"/>
    </source>
</evidence>
<evidence type="ECO:0000256" key="6">
    <source>
        <dbReference type="SAM" id="Phobius"/>
    </source>
</evidence>
<protein>
    <submittedName>
        <fullName evidence="7">Major facilitator superfamily transporter</fullName>
    </submittedName>
</protein>
<dbReference type="Gene3D" id="1.20.1250.20">
    <property type="entry name" value="MFS general substrate transporter like domains"/>
    <property type="match status" value="1"/>
</dbReference>
<feature type="transmembrane region" description="Helical" evidence="6">
    <location>
        <begin position="43"/>
        <end position="63"/>
    </location>
</feature>
<dbReference type="InterPro" id="IPR036259">
    <property type="entry name" value="MFS_trans_sf"/>
</dbReference>
<dbReference type="AlphaFoldDB" id="A0AAN1VRJ9"/>
<accession>A0AAN1VRJ9</accession>
<dbReference type="EMBL" id="AP012046">
    <property type="protein sequence ID" value="BAK94381.1"/>
    <property type="molecule type" value="Genomic_DNA"/>
</dbReference>
<dbReference type="Proteomes" id="UP000002663">
    <property type="component" value="Chromosome"/>
</dbReference>
<comment type="subcellular location">
    <subcellularLocation>
        <location evidence="1">Cell membrane</location>
        <topology evidence="1">Multi-pass membrane protein</topology>
    </subcellularLocation>
</comment>
<feature type="transmembrane region" description="Helical" evidence="6">
    <location>
        <begin position="6"/>
        <end position="22"/>
    </location>
</feature>
<dbReference type="PANTHER" id="PTHR43124:SF3">
    <property type="entry name" value="CHLORAMPHENICOL EFFLUX PUMP RV0191"/>
    <property type="match status" value="1"/>
</dbReference>
<evidence type="ECO:0000313" key="7">
    <source>
        <dbReference type="EMBL" id="BAK94381.1"/>
    </source>
</evidence>